<gene>
    <name evidence="2" type="ORF">R2Q92_00030</name>
</gene>
<proteinExistence type="predicted"/>
<evidence type="ECO:0000256" key="1">
    <source>
        <dbReference type="SAM" id="MobiDB-lite"/>
    </source>
</evidence>
<evidence type="ECO:0000313" key="3">
    <source>
        <dbReference type="Proteomes" id="UP001291912"/>
    </source>
</evidence>
<feature type="region of interest" description="Disordered" evidence="1">
    <location>
        <begin position="84"/>
        <end position="104"/>
    </location>
</feature>
<feature type="region of interest" description="Disordered" evidence="1">
    <location>
        <begin position="23"/>
        <end position="50"/>
    </location>
</feature>
<dbReference type="EMBL" id="JAWJYN010000001">
    <property type="protein sequence ID" value="MDZ8160208.1"/>
    <property type="molecule type" value="Genomic_DNA"/>
</dbReference>
<organism evidence="2 3">
    <name type="scientific">Microbacterium aquimaris</name>
    <dbReference type="NCBI Taxonomy" id="459816"/>
    <lineage>
        <taxon>Bacteria</taxon>
        <taxon>Bacillati</taxon>
        <taxon>Actinomycetota</taxon>
        <taxon>Actinomycetes</taxon>
        <taxon>Micrococcales</taxon>
        <taxon>Microbacteriaceae</taxon>
        <taxon>Microbacterium</taxon>
    </lineage>
</organism>
<reference evidence="2 3" key="1">
    <citation type="submission" date="2023-10" db="EMBL/GenBank/DDBJ databases">
        <title>Microbacterium xanthum sp. nov., isolated from seaweed.</title>
        <authorList>
            <person name="Lee S.D."/>
        </authorList>
    </citation>
    <scope>NUCLEOTIDE SEQUENCE [LARGE SCALE GENOMIC DNA]</scope>
    <source>
        <strain evidence="2 3">KCTC 19124</strain>
    </source>
</reference>
<name>A0ABU5N2A6_9MICO</name>
<sequence length="104" mass="10509">MGTNENKASTEDVDHVAVGIGVIGGHDIGHEPTESASPGATEVSDAGGDVGDVASIVAQVRSDAGDAPRDEIAATLRERLAQAGQELSDDEVDRLVSQVTTGGE</sequence>
<dbReference type="Proteomes" id="UP001291912">
    <property type="component" value="Unassembled WGS sequence"/>
</dbReference>
<evidence type="ECO:0000313" key="2">
    <source>
        <dbReference type="EMBL" id="MDZ8160208.1"/>
    </source>
</evidence>
<dbReference type="RefSeq" id="WP_194422960.1">
    <property type="nucleotide sequence ID" value="NZ_BAAAPT010000001.1"/>
</dbReference>
<keyword evidence="3" id="KW-1185">Reference proteome</keyword>
<protein>
    <submittedName>
        <fullName evidence="2">Uncharacterized protein</fullName>
    </submittedName>
</protein>
<comment type="caution">
    <text evidence="2">The sequence shown here is derived from an EMBL/GenBank/DDBJ whole genome shotgun (WGS) entry which is preliminary data.</text>
</comment>
<accession>A0ABU5N2A6</accession>